<evidence type="ECO:0000313" key="7">
    <source>
        <dbReference type="Proteomes" id="UP001252243"/>
    </source>
</evidence>
<keyword evidence="4 5" id="KW-0472">Membrane</keyword>
<evidence type="ECO:0000256" key="5">
    <source>
        <dbReference type="SAM" id="Phobius"/>
    </source>
</evidence>
<evidence type="ECO:0000256" key="2">
    <source>
        <dbReference type="ARBA" id="ARBA00022692"/>
    </source>
</evidence>
<keyword evidence="3 5" id="KW-1133">Transmembrane helix</keyword>
<name>A0ABU1UHQ4_9MICC</name>
<accession>A0ABU1UHQ4</accession>
<comment type="subcellular location">
    <subcellularLocation>
        <location evidence="1">Membrane</location>
        <topology evidence="1">Multi-pass membrane protein</topology>
    </subcellularLocation>
</comment>
<proteinExistence type="predicted"/>
<keyword evidence="2 5" id="KW-0812">Transmembrane</keyword>
<evidence type="ECO:0000313" key="6">
    <source>
        <dbReference type="EMBL" id="MDR7084683.1"/>
    </source>
</evidence>
<feature type="transmembrane region" description="Helical" evidence="5">
    <location>
        <begin position="93"/>
        <end position="114"/>
    </location>
</feature>
<comment type="caution">
    <text evidence="6">The sequence shown here is derived from an EMBL/GenBank/DDBJ whole genome shotgun (WGS) entry which is preliminary data.</text>
</comment>
<dbReference type="RefSeq" id="WP_310061453.1">
    <property type="nucleotide sequence ID" value="NZ_JAVDVQ010000028.1"/>
</dbReference>
<evidence type="ECO:0000256" key="4">
    <source>
        <dbReference type="ARBA" id="ARBA00023136"/>
    </source>
</evidence>
<dbReference type="Pfam" id="PF13564">
    <property type="entry name" value="DoxX_2"/>
    <property type="match status" value="1"/>
</dbReference>
<dbReference type="Proteomes" id="UP001252243">
    <property type="component" value="Unassembled WGS sequence"/>
</dbReference>
<gene>
    <name evidence="6" type="ORF">J2X01_003999</name>
</gene>
<reference evidence="6 7" key="1">
    <citation type="submission" date="2023-07" db="EMBL/GenBank/DDBJ databases">
        <title>Sorghum-associated microbial communities from plants grown in Nebraska, USA.</title>
        <authorList>
            <person name="Schachtman D."/>
        </authorList>
    </citation>
    <scope>NUCLEOTIDE SEQUENCE [LARGE SCALE GENOMIC DNA]</scope>
    <source>
        <strain evidence="6 7">BE167</strain>
    </source>
</reference>
<evidence type="ECO:0000256" key="1">
    <source>
        <dbReference type="ARBA" id="ARBA00004141"/>
    </source>
</evidence>
<dbReference type="EMBL" id="JAVDVQ010000028">
    <property type="protein sequence ID" value="MDR7084683.1"/>
    <property type="molecule type" value="Genomic_DNA"/>
</dbReference>
<feature type="transmembrane region" description="Helical" evidence="5">
    <location>
        <begin position="55"/>
        <end position="81"/>
    </location>
</feature>
<organism evidence="6 7">
    <name type="scientific">Arthrobacter ginsengisoli</name>
    <dbReference type="NCBI Taxonomy" id="1356565"/>
    <lineage>
        <taxon>Bacteria</taxon>
        <taxon>Bacillati</taxon>
        <taxon>Actinomycetota</taxon>
        <taxon>Actinomycetes</taxon>
        <taxon>Micrococcales</taxon>
        <taxon>Micrococcaceae</taxon>
        <taxon>Arthrobacter</taxon>
    </lineage>
</organism>
<protein>
    <submittedName>
        <fullName evidence="6">VIT1/CCC1 family predicted Fe2+/Mn2+ transporter</fullName>
    </submittedName>
</protein>
<sequence length="115" mass="11353">MIIVLTTALVGCFTMLGLAKVVGAAGMPARAAHVGFTSAAYKRIGALELLAALGLLLGLVEAWIGLAAAVGLVLLMAGACVSHLRNGDGPREIAPAVGMTAGLVSYVVLVAAAIG</sequence>
<keyword evidence="7" id="KW-1185">Reference proteome</keyword>
<dbReference type="InterPro" id="IPR032808">
    <property type="entry name" value="DoxX"/>
</dbReference>
<evidence type="ECO:0000256" key="3">
    <source>
        <dbReference type="ARBA" id="ARBA00022989"/>
    </source>
</evidence>